<name>A0A1H2RGM8_9FIRM</name>
<evidence type="ECO:0000313" key="2">
    <source>
        <dbReference type="Proteomes" id="UP000182429"/>
    </source>
</evidence>
<dbReference type="Proteomes" id="UP000182429">
    <property type="component" value="Unassembled WGS sequence"/>
</dbReference>
<evidence type="ECO:0000313" key="1">
    <source>
        <dbReference type="EMBL" id="SDW18653.1"/>
    </source>
</evidence>
<gene>
    <name evidence="1" type="ORF">SAMN04487759_1065</name>
</gene>
<organism evidence="1 2">
    <name type="scientific">Kandleria vitulina</name>
    <dbReference type="NCBI Taxonomy" id="1630"/>
    <lineage>
        <taxon>Bacteria</taxon>
        <taxon>Bacillati</taxon>
        <taxon>Bacillota</taxon>
        <taxon>Erysipelotrichia</taxon>
        <taxon>Erysipelotrichales</taxon>
        <taxon>Coprobacillaceae</taxon>
        <taxon>Kandleria</taxon>
    </lineage>
</organism>
<accession>A0A1H2RGM8</accession>
<dbReference type="EMBL" id="FNNF01000006">
    <property type="protein sequence ID" value="SDW18653.1"/>
    <property type="molecule type" value="Genomic_DNA"/>
</dbReference>
<dbReference type="RefSeq" id="WP_274519127.1">
    <property type="nucleotide sequence ID" value="NZ_FNNF01000006.1"/>
</dbReference>
<sequence>MIILICIIIIIAALIAIAIYLHFSNKPEPTYEHEGIKLER</sequence>
<reference evidence="1 2" key="1">
    <citation type="submission" date="2016-10" db="EMBL/GenBank/DDBJ databases">
        <authorList>
            <person name="de Groot N.N."/>
        </authorList>
    </citation>
    <scope>NUCLEOTIDE SEQUENCE [LARGE SCALE GENOMIC DNA]</scope>
    <source>
        <strain evidence="1 2">S3b</strain>
    </source>
</reference>
<proteinExistence type="predicted"/>
<protein>
    <submittedName>
        <fullName evidence="1">Uncharacterized protein</fullName>
    </submittedName>
</protein>
<dbReference type="AlphaFoldDB" id="A0A1H2RGM8"/>